<evidence type="ECO:0000313" key="4">
    <source>
        <dbReference type="EMBL" id="CUS05395.2"/>
    </source>
</evidence>
<evidence type="ECO:0000259" key="3">
    <source>
        <dbReference type="Pfam" id="PF19960"/>
    </source>
</evidence>
<feature type="domain" description="Effector-associated" evidence="3">
    <location>
        <begin position="138"/>
        <end position="196"/>
    </location>
</feature>
<dbReference type="InterPro" id="IPR045435">
    <property type="entry name" value="EAD7"/>
</dbReference>
<proteinExistence type="predicted"/>
<keyword evidence="5" id="KW-1185">Reference proteome</keyword>
<dbReference type="Pfam" id="PF19960">
    <property type="entry name" value="EAD7"/>
    <property type="match status" value="1"/>
</dbReference>
<name>A0A160T8B9_9CHLR</name>
<evidence type="ECO:0000256" key="2">
    <source>
        <dbReference type="SAM" id="Phobius"/>
    </source>
</evidence>
<keyword evidence="1" id="KW-0175">Coiled coil</keyword>
<gene>
    <name evidence="4" type="ORF">CFX0092_A3517</name>
</gene>
<keyword evidence="2" id="KW-1133">Transmembrane helix</keyword>
<feature type="coiled-coil region" evidence="1">
    <location>
        <begin position="48"/>
        <end position="75"/>
    </location>
</feature>
<evidence type="ECO:0000256" key="1">
    <source>
        <dbReference type="SAM" id="Coils"/>
    </source>
</evidence>
<dbReference type="EMBL" id="LN890655">
    <property type="protein sequence ID" value="CUS05395.2"/>
    <property type="molecule type" value="Genomic_DNA"/>
</dbReference>
<accession>A0A160T8B9</accession>
<dbReference type="AlphaFoldDB" id="A0A160T8B9"/>
<dbReference type="Proteomes" id="UP000215027">
    <property type="component" value="Chromosome I"/>
</dbReference>
<evidence type="ECO:0000313" key="5">
    <source>
        <dbReference type="Proteomes" id="UP000215027"/>
    </source>
</evidence>
<feature type="transmembrane region" description="Helical" evidence="2">
    <location>
        <begin position="7"/>
        <end position="27"/>
    </location>
</feature>
<protein>
    <recommendedName>
        <fullName evidence="3">Effector-associated domain-containing protein</fullName>
    </recommendedName>
</protein>
<organism evidence="4 5">
    <name type="scientific">Candidatus Promineifilum breve</name>
    <dbReference type="NCBI Taxonomy" id="1806508"/>
    <lineage>
        <taxon>Bacteria</taxon>
        <taxon>Bacillati</taxon>
        <taxon>Chloroflexota</taxon>
        <taxon>Ardenticatenia</taxon>
        <taxon>Candidatus Promineifilales</taxon>
        <taxon>Candidatus Promineifilaceae</taxon>
        <taxon>Candidatus Promineifilum</taxon>
    </lineage>
</organism>
<dbReference type="KEGG" id="pbf:CFX0092_A3517"/>
<keyword evidence="2" id="KW-0812">Transmembrane</keyword>
<dbReference type="RefSeq" id="WP_095044613.1">
    <property type="nucleotide sequence ID" value="NZ_LN890655.1"/>
</dbReference>
<sequence length="200" mass="22372">MTNETRLVVEALLFVVGMLGVIGVAYVRGRQTGPTAVDNLRRVIDGMARDMNERMDEYDRRQARDRQEMDKLHSELTDWKTYSRAQADYSRQLVSLLLGMGYDGEIPPAPVPPTAKQANVTAAERGGHVGDDRVLAIQLARAFNLDELRDLEFRLGVPDGALAGETIATRTRELVRFCRRRGMVDELRAAAQELRPDGGF</sequence>
<keyword evidence="2" id="KW-0472">Membrane</keyword>
<reference evidence="4" key="1">
    <citation type="submission" date="2016-01" db="EMBL/GenBank/DDBJ databases">
        <authorList>
            <person name="Mcilroy J.S."/>
            <person name="Karst M S."/>
            <person name="Albertsen M."/>
        </authorList>
    </citation>
    <scope>NUCLEOTIDE SEQUENCE</scope>
    <source>
        <strain evidence="4">Cfx-K</strain>
    </source>
</reference>